<evidence type="ECO:0000313" key="1">
    <source>
        <dbReference type="EMBL" id="MCI59460.1"/>
    </source>
</evidence>
<protein>
    <submittedName>
        <fullName evidence="1">Uncharacterized protein</fullName>
    </submittedName>
</protein>
<sequence>CTGALRRLVEDVGKVSVSCASRREEWRGAPVIKG</sequence>
<dbReference type="AlphaFoldDB" id="A0A392TH01"/>
<feature type="non-terminal residue" evidence="1">
    <location>
        <position position="1"/>
    </location>
</feature>
<evidence type="ECO:0000313" key="2">
    <source>
        <dbReference type="Proteomes" id="UP000265520"/>
    </source>
</evidence>
<proteinExistence type="predicted"/>
<organism evidence="1 2">
    <name type="scientific">Trifolium medium</name>
    <dbReference type="NCBI Taxonomy" id="97028"/>
    <lineage>
        <taxon>Eukaryota</taxon>
        <taxon>Viridiplantae</taxon>
        <taxon>Streptophyta</taxon>
        <taxon>Embryophyta</taxon>
        <taxon>Tracheophyta</taxon>
        <taxon>Spermatophyta</taxon>
        <taxon>Magnoliopsida</taxon>
        <taxon>eudicotyledons</taxon>
        <taxon>Gunneridae</taxon>
        <taxon>Pentapetalae</taxon>
        <taxon>rosids</taxon>
        <taxon>fabids</taxon>
        <taxon>Fabales</taxon>
        <taxon>Fabaceae</taxon>
        <taxon>Papilionoideae</taxon>
        <taxon>50 kb inversion clade</taxon>
        <taxon>NPAAA clade</taxon>
        <taxon>Hologalegina</taxon>
        <taxon>IRL clade</taxon>
        <taxon>Trifolieae</taxon>
        <taxon>Trifolium</taxon>
    </lineage>
</organism>
<dbReference type="Proteomes" id="UP000265520">
    <property type="component" value="Unassembled WGS sequence"/>
</dbReference>
<accession>A0A392TH01</accession>
<dbReference type="EMBL" id="LXQA010564083">
    <property type="protein sequence ID" value="MCI59460.1"/>
    <property type="molecule type" value="Genomic_DNA"/>
</dbReference>
<reference evidence="1 2" key="1">
    <citation type="journal article" date="2018" name="Front. Plant Sci.">
        <title>Red Clover (Trifolium pratense) and Zigzag Clover (T. medium) - A Picture of Genomic Similarities and Differences.</title>
        <authorList>
            <person name="Dluhosova J."/>
            <person name="Istvanek J."/>
            <person name="Nedelnik J."/>
            <person name="Repkova J."/>
        </authorList>
    </citation>
    <scope>NUCLEOTIDE SEQUENCE [LARGE SCALE GENOMIC DNA]</scope>
    <source>
        <strain evidence="2">cv. 10/8</strain>
        <tissue evidence="1">Leaf</tissue>
    </source>
</reference>
<keyword evidence="2" id="KW-1185">Reference proteome</keyword>
<comment type="caution">
    <text evidence="1">The sequence shown here is derived from an EMBL/GenBank/DDBJ whole genome shotgun (WGS) entry which is preliminary data.</text>
</comment>
<name>A0A392TH01_9FABA</name>